<dbReference type="Proteomes" id="UP000659654">
    <property type="component" value="Unassembled WGS sequence"/>
</dbReference>
<evidence type="ECO:0000256" key="1">
    <source>
        <dbReference type="SAM" id="SignalP"/>
    </source>
</evidence>
<dbReference type="AlphaFoldDB" id="A0A1I7SRN6"/>
<sequence length="79" mass="8949">MDFRSLLAALLGVFGMFSLAQSLPLAERNMLVLRLGPETYGQVPLDQIQVGRLEKRAVKRERILDSLGGDYLIRKRTVF</sequence>
<dbReference type="EMBL" id="CAJFDI010000002">
    <property type="protein sequence ID" value="CAD5217928.1"/>
    <property type="molecule type" value="Genomic_DNA"/>
</dbReference>
<dbReference type="WBParaSite" id="BXY_1570200.1">
    <property type="protein sequence ID" value="BXY_1570200.1"/>
    <property type="gene ID" value="BXY_1570200"/>
</dbReference>
<feature type="chain" id="PRO_5036022258" evidence="1">
    <location>
        <begin position="23"/>
        <end position="79"/>
    </location>
</feature>
<name>A0A1I7SRN6_BURXY</name>
<feature type="signal peptide" evidence="1">
    <location>
        <begin position="1"/>
        <end position="22"/>
    </location>
</feature>
<protein>
    <submittedName>
        <fullName evidence="2">(pine wood nematode) hypothetical protein</fullName>
    </submittedName>
</protein>
<accession>A0A1I7SRN6</accession>
<evidence type="ECO:0000313" key="4">
    <source>
        <dbReference type="Proteomes" id="UP000095284"/>
    </source>
</evidence>
<gene>
    <name evidence="2" type="ORF">BXYJ_LOCUS5321</name>
</gene>
<reference evidence="3" key="2">
    <citation type="submission" date="2020-08" db="EMBL/GenBank/DDBJ databases">
        <authorList>
            <person name="Kikuchi T."/>
        </authorList>
    </citation>
    <scope>NUCLEOTIDE SEQUENCE</scope>
    <source>
        <strain evidence="2">Ka4C1</strain>
    </source>
</reference>
<dbReference type="SMR" id="A0A1I7SRN6"/>
<dbReference type="OrthoDB" id="5891059at2759"/>
<evidence type="ECO:0000313" key="3">
    <source>
        <dbReference type="EMBL" id="CAG9102071.1"/>
    </source>
</evidence>
<evidence type="ECO:0000313" key="5">
    <source>
        <dbReference type="Proteomes" id="UP000659654"/>
    </source>
</evidence>
<keyword evidence="1" id="KW-0732">Signal</keyword>
<proteinExistence type="predicted"/>
<dbReference type="Proteomes" id="UP000582659">
    <property type="component" value="Unassembled WGS sequence"/>
</dbReference>
<dbReference type="EMBL" id="CAJFCV020000002">
    <property type="protein sequence ID" value="CAG9102071.1"/>
    <property type="molecule type" value="Genomic_DNA"/>
</dbReference>
<organism evidence="4 6">
    <name type="scientific">Bursaphelenchus xylophilus</name>
    <name type="common">Pinewood nematode worm</name>
    <name type="synonym">Aphelenchoides xylophilus</name>
    <dbReference type="NCBI Taxonomy" id="6326"/>
    <lineage>
        <taxon>Eukaryota</taxon>
        <taxon>Metazoa</taxon>
        <taxon>Ecdysozoa</taxon>
        <taxon>Nematoda</taxon>
        <taxon>Chromadorea</taxon>
        <taxon>Rhabditida</taxon>
        <taxon>Tylenchina</taxon>
        <taxon>Tylenchomorpha</taxon>
        <taxon>Aphelenchoidea</taxon>
        <taxon>Aphelenchoididae</taxon>
        <taxon>Bursaphelenchus</taxon>
    </lineage>
</organism>
<evidence type="ECO:0000313" key="6">
    <source>
        <dbReference type="WBParaSite" id="BXY_1570200.1"/>
    </source>
</evidence>
<reference evidence="6" key="1">
    <citation type="submission" date="2016-11" db="UniProtKB">
        <authorList>
            <consortium name="WormBaseParasite"/>
        </authorList>
    </citation>
    <scope>IDENTIFICATION</scope>
</reference>
<dbReference type="Proteomes" id="UP000095284">
    <property type="component" value="Unplaced"/>
</dbReference>
<keyword evidence="5" id="KW-1185">Reference proteome</keyword>
<evidence type="ECO:0000313" key="2">
    <source>
        <dbReference type="EMBL" id="CAD5217928.1"/>
    </source>
</evidence>